<dbReference type="EMBL" id="JAZHXJ010000206">
    <property type="protein sequence ID" value="KAL1868867.1"/>
    <property type="molecule type" value="Genomic_DNA"/>
</dbReference>
<evidence type="ECO:0000256" key="1">
    <source>
        <dbReference type="SAM" id="MobiDB-lite"/>
    </source>
</evidence>
<feature type="region of interest" description="Disordered" evidence="1">
    <location>
        <begin position="1"/>
        <end position="29"/>
    </location>
</feature>
<name>A0ABR3WZG5_9PEZI</name>
<gene>
    <name evidence="2" type="ORF">VTK73DRAFT_3447</name>
</gene>
<evidence type="ECO:0000313" key="2">
    <source>
        <dbReference type="EMBL" id="KAL1868867.1"/>
    </source>
</evidence>
<evidence type="ECO:0000313" key="3">
    <source>
        <dbReference type="Proteomes" id="UP001586593"/>
    </source>
</evidence>
<proteinExistence type="predicted"/>
<dbReference type="Proteomes" id="UP001586593">
    <property type="component" value="Unassembled WGS sequence"/>
</dbReference>
<accession>A0ABR3WZG5</accession>
<comment type="caution">
    <text evidence="2">The sequence shown here is derived from an EMBL/GenBank/DDBJ whole genome shotgun (WGS) entry which is preliminary data.</text>
</comment>
<protein>
    <submittedName>
        <fullName evidence="2">Uncharacterized protein</fullName>
    </submittedName>
</protein>
<reference evidence="2 3" key="1">
    <citation type="journal article" date="2024" name="Commun. Biol.">
        <title>Comparative genomic analysis of thermophilic fungi reveals convergent evolutionary adaptations and gene losses.</title>
        <authorList>
            <person name="Steindorff A.S."/>
            <person name="Aguilar-Pontes M.V."/>
            <person name="Robinson A.J."/>
            <person name="Andreopoulos B."/>
            <person name="LaButti K."/>
            <person name="Kuo A."/>
            <person name="Mondo S."/>
            <person name="Riley R."/>
            <person name="Otillar R."/>
            <person name="Haridas S."/>
            <person name="Lipzen A."/>
            <person name="Grimwood J."/>
            <person name="Schmutz J."/>
            <person name="Clum A."/>
            <person name="Reid I.D."/>
            <person name="Moisan M.C."/>
            <person name="Butler G."/>
            <person name="Nguyen T.T.M."/>
            <person name="Dewar K."/>
            <person name="Conant G."/>
            <person name="Drula E."/>
            <person name="Henrissat B."/>
            <person name="Hansel C."/>
            <person name="Singer S."/>
            <person name="Hutchinson M.I."/>
            <person name="de Vries R.P."/>
            <person name="Natvig D.O."/>
            <person name="Powell A.J."/>
            <person name="Tsang A."/>
            <person name="Grigoriev I.V."/>
        </authorList>
    </citation>
    <scope>NUCLEOTIDE SEQUENCE [LARGE SCALE GENOMIC DNA]</scope>
    <source>
        <strain evidence="2 3">ATCC 24622</strain>
    </source>
</reference>
<keyword evidence="3" id="KW-1185">Reference proteome</keyword>
<sequence length="84" mass="9093">MVRNLRNMTTQHPHHPHCASTSFSTDSRSRCPGGLIAESRQMILVNVSGTCQSRPDGYKPVGGPESRTSESTGIIKNVLTKPGM</sequence>
<feature type="compositionally biased region" description="Polar residues" evidence="1">
    <location>
        <begin position="1"/>
        <end position="11"/>
    </location>
</feature>
<organism evidence="2 3">
    <name type="scientific">Phialemonium thermophilum</name>
    <dbReference type="NCBI Taxonomy" id="223376"/>
    <lineage>
        <taxon>Eukaryota</taxon>
        <taxon>Fungi</taxon>
        <taxon>Dikarya</taxon>
        <taxon>Ascomycota</taxon>
        <taxon>Pezizomycotina</taxon>
        <taxon>Sordariomycetes</taxon>
        <taxon>Sordariomycetidae</taxon>
        <taxon>Cephalothecales</taxon>
        <taxon>Cephalothecaceae</taxon>
        <taxon>Phialemonium</taxon>
    </lineage>
</organism>